<evidence type="ECO:0000256" key="7">
    <source>
        <dbReference type="SAM" id="MobiDB-lite"/>
    </source>
</evidence>
<organism evidence="10 11">
    <name type="scientific">Nitratireductor basaltis</name>
    <dbReference type="NCBI Taxonomy" id="472175"/>
    <lineage>
        <taxon>Bacteria</taxon>
        <taxon>Pseudomonadati</taxon>
        <taxon>Pseudomonadota</taxon>
        <taxon>Alphaproteobacteria</taxon>
        <taxon>Hyphomicrobiales</taxon>
        <taxon>Phyllobacteriaceae</taxon>
        <taxon>Nitratireductor</taxon>
    </lineage>
</organism>
<keyword evidence="11" id="KW-1185">Reference proteome</keyword>
<keyword evidence="8" id="KW-0472">Membrane</keyword>
<protein>
    <recommendedName>
        <fullName evidence="2">histidine kinase</fullName>
        <ecNumber evidence="2">2.7.13.3</ecNumber>
    </recommendedName>
</protein>
<feature type="transmembrane region" description="Helical" evidence="8">
    <location>
        <begin position="142"/>
        <end position="162"/>
    </location>
</feature>
<feature type="transmembrane region" description="Helical" evidence="8">
    <location>
        <begin position="93"/>
        <end position="111"/>
    </location>
</feature>
<evidence type="ECO:0000256" key="8">
    <source>
        <dbReference type="SAM" id="Phobius"/>
    </source>
</evidence>
<gene>
    <name evidence="10" type="ORF">EL18_01706</name>
</gene>
<dbReference type="EMBL" id="JMQM01000001">
    <property type="protein sequence ID" value="KFB10668.1"/>
    <property type="molecule type" value="Genomic_DNA"/>
</dbReference>
<proteinExistence type="predicted"/>
<feature type="compositionally biased region" description="Basic and acidic residues" evidence="7">
    <location>
        <begin position="567"/>
        <end position="591"/>
    </location>
</feature>
<dbReference type="PRINTS" id="PR00344">
    <property type="entry name" value="BCTRLSENSOR"/>
</dbReference>
<feature type="domain" description="Histidine kinase" evidence="9">
    <location>
        <begin position="345"/>
        <end position="564"/>
    </location>
</feature>
<feature type="transmembrane region" description="Helical" evidence="8">
    <location>
        <begin position="39"/>
        <end position="58"/>
    </location>
</feature>
<dbReference type="PATRIC" id="fig|472175.3.peg.1713"/>
<keyword evidence="4" id="KW-0808">Transferase</keyword>
<dbReference type="Pfam" id="PF02518">
    <property type="entry name" value="HATPase_c"/>
    <property type="match status" value="1"/>
</dbReference>
<dbReference type="Pfam" id="PF00512">
    <property type="entry name" value="HisKA"/>
    <property type="match status" value="1"/>
</dbReference>
<dbReference type="FunFam" id="3.30.565.10:FF:000006">
    <property type="entry name" value="Sensor histidine kinase WalK"/>
    <property type="match status" value="1"/>
</dbReference>
<dbReference type="GO" id="GO:0009927">
    <property type="term" value="F:histidine phosphotransfer kinase activity"/>
    <property type="evidence" value="ECO:0007669"/>
    <property type="project" value="TreeGrafter"/>
</dbReference>
<feature type="coiled-coil region" evidence="6">
    <location>
        <begin position="311"/>
        <end position="338"/>
    </location>
</feature>
<keyword evidence="6" id="KW-0175">Coiled coil</keyword>
<dbReference type="PROSITE" id="PS50109">
    <property type="entry name" value="HIS_KIN"/>
    <property type="match status" value="1"/>
</dbReference>
<dbReference type="OrthoDB" id="9813151at2"/>
<dbReference type="Gene3D" id="1.10.287.130">
    <property type="match status" value="1"/>
</dbReference>
<dbReference type="CDD" id="cd00082">
    <property type="entry name" value="HisKA"/>
    <property type="match status" value="1"/>
</dbReference>
<feature type="region of interest" description="Disordered" evidence="7">
    <location>
        <begin position="562"/>
        <end position="591"/>
    </location>
</feature>
<dbReference type="Gene3D" id="3.30.565.10">
    <property type="entry name" value="Histidine kinase-like ATPase, C-terminal domain"/>
    <property type="match status" value="1"/>
</dbReference>
<keyword evidence="8" id="KW-1133">Transmembrane helix</keyword>
<dbReference type="SMART" id="SM00388">
    <property type="entry name" value="HisKA"/>
    <property type="match status" value="1"/>
</dbReference>
<dbReference type="GO" id="GO:0005886">
    <property type="term" value="C:plasma membrane"/>
    <property type="evidence" value="ECO:0007669"/>
    <property type="project" value="TreeGrafter"/>
</dbReference>
<dbReference type="InterPro" id="IPR005467">
    <property type="entry name" value="His_kinase_dom"/>
</dbReference>
<sequence length="591" mass="62678">MSILAAKITNLKQSLAEACSGLVHPNVGEGEERDRQMRLMGVLLVAPFVLAAGFAQYLPGVIGLESAVVASLGLGAAALIGPILLIATARRRAIEMLALCVGVLAVAGIVAAAGGPVSPVAAIALALGLETAWISRSSKAKLYGLAAIAAAIVGSHVAVQLFGLGSAGVAAGASAWTLPVLYALTWMPRLRFADQKSEAEEVVDTAELLAHRLGASILHFGGQSELREIAGDSATLFGLAPEMLLGSGFFDRLHVSDRVAFMTALSGLRGENRQVERLTLRLRVPGPRDEQQYSTYRAEMFSRGEGVVTALLRQDDALDEVEAELREARIEAESAATAKTRFLASVSHELRTPLNAIVGFSDVLKNEMFGAFANEKQREYVGLIREAGDHLLSVVNTILDVSKVQNGSYVLKPEPFSIADAVRLSVSLGAQSAAGKGLAVHTEIAEDVAEVTCDRRAVQQILINLISNAVKFTPEGEIRVSAERCDGRLELSVHDTGIGIGAEDLERLGTPFMQVDNAYTRQFEGTGLGLALVKGLVALQCGSMRIESAEGEGTSVYVSLPENAGGVDKERENAQNGDKNEWTYEPLRKTA</sequence>
<dbReference type="PANTHER" id="PTHR43047:SF63">
    <property type="entry name" value="HISTIDINE KINASE"/>
    <property type="match status" value="1"/>
</dbReference>
<dbReference type="eggNOG" id="COG2205">
    <property type="taxonomic scope" value="Bacteria"/>
</dbReference>
<dbReference type="STRING" id="472175.EL18_01706"/>
<evidence type="ECO:0000259" key="9">
    <source>
        <dbReference type="PROSITE" id="PS50109"/>
    </source>
</evidence>
<dbReference type="SUPFAM" id="SSF55874">
    <property type="entry name" value="ATPase domain of HSP90 chaperone/DNA topoisomerase II/histidine kinase"/>
    <property type="match status" value="1"/>
</dbReference>
<evidence type="ECO:0000313" key="10">
    <source>
        <dbReference type="EMBL" id="KFB10668.1"/>
    </source>
</evidence>
<accession>A0A084UCI2</accession>
<feature type="transmembrane region" description="Helical" evidence="8">
    <location>
        <begin position="64"/>
        <end position="86"/>
    </location>
</feature>
<name>A0A084UCI2_9HYPH</name>
<dbReference type="InterPro" id="IPR004358">
    <property type="entry name" value="Sig_transdc_His_kin-like_C"/>
</dbReference>
<dbReference type="SUPFAM" id="SSF47384">
    <property type="entry name" value="Homodimeric domain of signal transducing histidine kinase"/>
    <property type="match status" value="1"/>
</dbReference>
<reference evidence="10 11" key="1">
    <citation type="submission" date="2014-05" db="EMBL/GenBank/DDBJ databases">
        <title>Draft Genome Sequence of Nitratireductor basaltis Strain UMTGB225, A Marine Bacterium Isolated from Green Barrel Tunicate.</title>
        <authorList>
            <person name="Gan H.Y."/>
        </authorList>
    </citation>
    <scope>NUCLEOTIDE SEQUENCE [LARGE SCALE GENOMIC DNA]</scope>
    <source>
        <strain evidence="10 11">UMTGB225</strain>
    </source>
</reference>
<dbReference type="InterPro" id="IPR003594">
    <property type="entry name" value="HATPase_dom"/>
</dbReference>
<keyword evidence="3" id="KW-0597">Phosphoprotein</keyword>
<dbReference type="InterPro" id="IPR003661">
    <property type="entry name" value="HisK_dim/P_dom"/>
</dbReference>
<dbReference type="GO" id="GO:0000155">
    <property type="term" value="F:phosphorelay sensor kinase activity"/>
    <property type="evidence" value="ECO:0007669"/>
    <property type="project" value="InterPro"/>
</dbReference>
<evidence type="ECO:0000256" key="4">
    <source>
        <dbReference type="ARBA" id="ARBA00022679"/>
    </source>
</evidence>
<dbReference type="InterPro" id="IPR036097">
    <property type="entry name" value="HisK_dim/P_sf"/>
</dbReference>
<dbReference type="PANTHER" id="PTHR43047">
    <property type="entry name" value="TWO-COMPONENT HISTIDINE PROTEIN KINASE"/>
    <property type="match status" value="1"/>
</dbReference>
<evidence type="ECO:0000256" key="3">
    <source>
        <dbReference type="ARBA" id="ARBA00022553"/>
    </source>
</evidence>
<evidence type="ECO:0000313" key="11">
    <source>
        <dbReference type="Proteomes" id="UP000053675"/>
    </source>
</evidence>
<feature type="transmembrane region" description="Helical" evidence="8">
    <location>
        <begin position="168"/>
        <end position="187"/>
    </location>
</feature>
<dbReference type="EC" id="2.7.13.3" evidence="2"/>
<dbReference type="RefSeq" id="WP_051913906.1">
    <property type="nucleotide sequence ID" value="NZ_JMQM01000001.1"/>
</dbReference>
<dbReference type="AlphaFoldDB" id="A0A084UCI2"/>
<comment type="catalytic activity">
    <reaction evidence="1">
        <text>ATP + protein L-histidine = ADP + protein N-phospho-L-histidine.</text>
        <dbReference type="EC" id="2.7.13.3"/>
    </reaction>
</comment>
<dbReference type="InterPro" id="IPR036890">
    <property type="entry name" value="HATPase_C_sf"/>
</dbReference>
<evidence type="ECO:0000256" key="5">
    <source>
        <dbReference type="ARBA" id="ARBA00022777"/>
    </source>
</evidence>
<evidence type="ECO:0000256" key="6">
    <source>
        <dbReference type="SAM" id="Coils"/>
    </source>
</evidence>
<keyword evidence="5 10" id="KW-0418">Kinase</keyword>
<dbReference type="Proteomes" id="UP000053675">
    <property type="component" value="Unassembled WGS sequence"/>
</dbReference>
<comment type="caution">
    <text evidence="10">The sequence shown here is derived from an EMBL/GenBank/DDBJ whole genome shotgun (WGS) entry which is preliminary data.</text>
</comment>
<dbReference type="CDD" id="cd16922">
    <property type="entry name" value="HATPase_EvgS-ArcB-TorS-like"/>
    <property type="match status" value="1"/>
</dbReference>
<keyword evidence="8" id="KW-0812">Transmembrane</keyword>
<evidence type="ECO:0000256" key="2">
    <source>
        <dbReference type="ARBA" id="ARBA00012438"/>
    </source>
</evidence>
<dbReference type="SMART" id="SM00387">
    <property type="entry name" value="HATPase_c"/>
    <property type="match status" value="1"/>
</dbReference>
<evidence type="ECO:0000256" key="1">
    <source>
        <dbReference type="ARBA" id="ARBA00000085"/>
    </source>
</evidence>